<dbReference type="Proteomes" id="UP001585053">
    <property type="component" value="Unassembled WGS sequence"/>
</dbReference>
<reference evidence="2 3" key="1">
    <citation type="submission" date="2024-01" db="EMBL/GenBank/DDBJ databases">
        <title>Genome mining of biosynthetic gene clusters to explore secondary metabolites of Streptomyces sp.</title>
        <authorList>
            <person name="Baig A."/>
            <person name="Ajitkumar Shintre N."/>
            <person name="Kumar H."/>
            <person name="Anbarasu A."/>
            <person name="Ramaiah S."/>
        </authorList>
    </citation>
    <scope>NUCLEOTIDE SEQUENCE [LARGE SCALE GENOMIC DNA]</scope>
    <source>
        <strain evidence="2 3">A01</strain>
    </source>
</reference>
<feature type="non-terminal residue" evidence="2">
    <location>
        <position position="1"/>
    </location>
</feature>
<dbReference type="EMBL" id="JAYMRS010000030">
    <property type="protein sequence ID" value="MFB8771128.1"/>
    <property type="molecule type" value="Genomic_DNA"/>
</dbReference>
<gene>
    <name evidence="2" type="ORF">VSQ78_25815</name>
</gene>
<evidence type="ECO:0000313" key="3">
    <source>
        <dbReference type="Proteomes" id="UP001585053"/>
    </source>
</evidence>
<comment type="caution">
    <text evidence="2">The sequence shown here is derived from an EMBL/GenBank/DDBJ whole genome shotgun (WGS) entry which is preliminary data.</text>
</comment>
<keyword evidence="1" id="KW-0472">Membrane</keyword>
<feature type="transmembrane region" description="Helical" evidence="1">
    <location>
        <begin position="7"/>
        <end position="28"/>
    </location>
</feature>
<name>A0ABV5E2P8_9ACTN</name>
<protein>
    <submittedName>
        <fullName evidence="2">Cytochrome c biogenesis protein CcdA</fullName>
    </submittedName>
</protein>
<sequence length="46" mass="5074">LKRHTRTVTVVGGVMLVLVGLAMVSGLWTEMTIGMQRWAADFQTVI</sequence>
<accession>A0ABV5E2P8</accession>
<keyword evidence="1" id="KW-1133">Transmembrane helix</keyword>
<evidence type="ECO:0000256" key="1">
    <source>
        <dbReference type="SAM" id="Phobius"/>
    </source>
</evidence>
<keyword evidence="1" id="KW-0812">Transmembrane</keyword>
<evidence type="ECO:0000313" key="2">
    <source>
        <dbReference type="EMBL" id="MFB8771128.1"/>
    </source>
</evidence>
<keyword evidence="3" id="KW-1185">Reference proteome</keyword>
<organism evidence="2 3">
    <name type="scientific">Nocardiopsis alba</name>
    <dbReference type="NCBI Taxonomy" id="53437"/>
    <lineage>
        <taxon>Bacteria</taxon>
        <taxon>Bacillati</taxon>
        <taxon>Actinomycetota</taxon>
        <taxon>Actinomycetes</taxon>
        <taxon>Streptosporangiales</taxon>
        <taxon>Nocardiopsidaceae</taxon>
        <taxon>Nocardiopsis</taxon>
    </lineage>
</organism>
<proteinExistence type="predicted"/>